<dbReference type="InterPro" id="IPR007627">
    <property type="entry name" value="RNA_pol_sigma70_r2"/>
</dbReference>
<accession>A0A090MMA7</accession>
<dbReference type="RefSeq" id="WP_040298228.1">
    <property type="nucleotide sequence ID" value="NZ_CCAZ020000001.1"/>
</dbReference>
<dbReference type="Gene3D" id="1.10.10.10">
    <property type="entry name" value="Winged helix-like DNA-binding domain superfamily/Winged helix DNA-binding domain"/>
    <property type="match status" value="1"/>
</dbReference>
<dbReference type="InterPro" id="IPR013324">
    <property type="entry name" value="RNA_pol_sigma_r3/r4-like"/>
</dbReference>
<dbReference type="STRING" id="1035.BN961_01942"/>
<proteinExistence type="inferred from homology"/>
<dbReference type="PANTHER" id="PTHR43133">
    <property type="entry name" value="RNA POLYMERASE ECF-TYPE SIGMA FACTO"/>
    <property type="match status" value="1"/>
</dbReference>
<evidence type="ECO:0000256" key="3">
    <source>
        <dbReference type="ARBA" id="ARBA00023082"/>
    </source>
</evidence>
<evidence type="ECO:0000259" key="5">
    <source>
        <dbReference type="Pfam" id="PF04542"/>
    </source>
</evidence>
<dbReference type="InterPro" id="IPR039425">
    <property type="entry name" value="RNA_pol_sigma-70-like"/>
</dbReference>
<organism evidence="7 8">
    <name type="scientific">Afipia felis</name>
    <name type="common">Cat scratch disease bacillus</name>
    <dbReference type="NCBI Taxonomy" id="1035"/>
    <lineage>
        <taxon>Bacteria</taxon>
        <taxon>Pseudomonadati</taxon>
        <taxon>Pseudomonadota</taxon>
        <taxon>Alphaproteobacteria</taxon>
        <taxon>Hyphomicrobiales</taxon>
        <taxon>Nitrobacteraceae</taxon>
        <taxon>Afipia</taxon>
    </lineage>
</organism>
<dbReference type="EMBL" id="CCAZ020000001">
    <property type="protein sequence ID" value="CEG08526.1"/>
    <property type="molecule type" value="Genomic_DNA"/>
</dbReference>
<dbReference type="OrthoDB" id="9803470at2"/>
<evidence type="ECO:0000256" key="2">
    <source>
        <dbReference type="ARBA" id="ARBA00023015"/>
    </source>
</evidence>
<dbReference type="Gene3D" id="1.10.1740.10">
    <property type="match status" value="1"/>
</dbReference>
<name>A0A090MMA7_AFIFE</name>
<keyword evidence="2" id="KW-0805">Transcription regulation</keyword>
<dbReference type="InterPro" id="IPR036388">
    <property type="entry name" value="WH-like_DNA-bd_sf"/>
</dbReference>
<gene>
    <name evidence="7" type="primary">carQ_1</name>
    <name evidence="7" type="ORF">BN961_01942</name>
</gene>
<keyword evidence="4" id="KW-0804">Transcription</keyword>
<evidence type="ECO:0000313" key="7">
    <source>
        <dbReference type="EMBL" id="CEG08526.1"/>
    </source>
</evidence>
<dbReference type="NCBIfam" id="NF009168">
    <property type="entry name" value="PRK12515.1"/>
    <property type="match status" value="1"/>
</dbReference>
<dbReference type="InterPro" id="IPR014284">
    <property type="entry name" value="RNA_pol_sigma-70_dom"/>
</dbReference>
<evidence type="ECO:0000313" key="8">
    <source>
        <dbReference type="Proteomes" id="UP000035762"/>
    </source>
</evidence>
<dbReference type="Proteomes" id="UP000035762">
    <property type="component" value="Unassembled WGS sequence"/>
</dbReference>
<dbReference type="GO" id="GO:0016987">
    <property type="term" value="F:sigma factor activity"/>
    <property type="evidence" value="ECO:0007669"/>
    <property type="project" value="UniProtKB-KW"/>
</dbReference>
<dbReference type="SUPFAM" id="SSF88659">
    <property type="entry name" value="Sigma3 and sigma4 domains of RNA polymerase sigma factors"/>
    <property type="match status" value="1"/>
</dbReference>
<reference evidence="7 8" key="1">
    <citation type="journal article" date="2014" name="Genome Announc.">
        <title>Genome Sequence of Afipia felis Strain 76713, Isolated in Hospital Water Using an Amoeba Co-Culture Procedure.</title>
        <authorList>
            <person name="Benamar S."/>
            <person name="La Scola B."/>
            <person name="Croce O."/>
        </authorList>
    </citation>
    <scope>NUCLEOTIDE SEQUENCE [LARGE SCALE GENOMIC DNA]</scope>
    <source>
        <strain evidence="7 8">76713</strain>
    </source>
</reference>
<sequence>MSATQAASDESLIGRIAQGDRLAMQVLYGRHHVRVYRFALRLVRKEQIAEDLISEVFLDVWRQAGKFEGRSAVSTWLLAITRFKALSALRKKKDAELDDETAAAIEDTSDNPEVTVAKKDTGNVLRNCLAKLSQDHREIVDLVYYHEKSVEEVAEIVGIPENTVKTRLFYARKKLAELLKEAGVERGWP</sequence>
<keyword evidence="8" id="KW-1185">Reference proteome</keyword>
<feature type="domain" description="RNA polymerase sigma-70 region 2" evidence="5">
    <location>
        <begin position="27"/>
        <end position="93"/>
    </location>
</feature>
<dbReference type="GO" id="GO:0003677">
    <property type="term" value="F:DNA binding"/>
    <property type="evidence" value="ECO:0007669"/>
    <property type="project" value="InterPro"/>
</dbReference>
<dbReference type="GO" id="GO:0006352">
    <property type="term" value="P:DNA-templated transcription initiation"/>
    <property type="evidence" value="ECO:0007669"/>
    <property type="project" value="InterPro"/>
</dbReference>
<feature type="domain" description="RNA polymerase sigma factor 70 region 4 type 2" evidence="6">
    <location>
        <begin position="125"/>
        <end position="175"/>
    </location>
</feature>
<comment type="similarity">
    <text evidence="1">Belongs to the sigma-70 factor family. ECF subfamily.</text>
</comment>
<dbReference type="Pfam" id="PF08281">
    <property type="entry name" value="Sigma70_r4_2"/>
    <property type="match status" value="1"/>
</dbReference>
<keyword evidence="3" id="KW-0731">Sigma factor</keyword>
<comment type="caution">
    <text evidence="7">The sequence shown here is derived from an EMBL/GenBank/DDBJ whole genome shotgun (WGS) entry which is preliminary data.</text>
</comment>
<dbReference type="PANTHER" id="PTHR43133:SF32">
    <property type="entry name" value="BLR3042 PROTEIN"/>
    <property type="match status" value="1"/>
</dbReference>
<evidence type="ECO:0000256" key="4">
    <source>
        <dbReference type="ARBA" id="ARBA00023163"/>
    </source>
</evidence>
<protein>
    <submittedName>
        <fullName evidence="7">RNA polymerase sigma factor CarQ</fullName>
    </submittedName>
</protein>
<evidence type="ECO:0000256" key="1">
    <source>
        <dbReference type="ARBA" id="ARBA00010641"/>
    </source>
</evidence>
<dbReference type="Pfam" id="PF04542">
    <property type="entry name" value="Sigma70_r2"/>
    <property type="match status" value="1"/>
</dbReference>
<dbReference type="InterPro" id="IPR013325">
    <property type="entry name" value="RNA_pol_sigma_r2"/>
</dbReference>
<evidence type="ECO:0000259" key="6">
    <source>
        <dbReference type="Pfam" id="PF08281"/>
    </source>
</evidence>
<dbReference type="InterPro" id="IPR013249">
    <property type="entry name" value="RNA_pol_sigma70_r4_t2"/>
</dbReference>
<dbReference type="NCBIfam" id="TIGR02937">
    <property type="entry name" value="sigma70-ECF"/>
    <property type="match status" value="1"/>
</dbReference>
<dbReference type="CDD" id="cd06171">
    <property type="entry name" value="Sigma70_r4"/>
    <property type="match status" value="1"/>
</dbReference>
<dbReference type="SUPFAM" id="SSF88946">
    <property type="entry name" value="Sigma2 domain of RNA polymerase sigma factors"/>
    <property type="match status" value="1"/>
</dbReference>
<dbReference type="AlphaFoldDB" id="A0A090MMA7"/>